<gene>
    <name evidence="5 9" type="primary">astE</name>
    <name evidence="9" type="ORF">GCM10023095_31040</name>
</gene>
<dbReference type="InterPro" id="IPR016681">
    <property type="entry name" value="SuccinylGlu_desuccinylase"/>
</dbReference>
<dbReference type="InterPro" id="IPR007036">
    <property type="entry name" value="Aste_AspA_hybrid_dom"/>
</dbReference>
<dbReference type="RefSeq" id="WP_345014773.1">
    <property type="nucleotide sequence ID" value="NZ_BAABFC010000028.1"/>
</dbReference>
<feature type="binding site" evidence="5">
    <location>
        <position position="52"/>
    </location>
    <ligand>
        <name>Zn(2+)</name>
        <dbReference type="ChEBI" id="CHEBI:29105"/>
    </ligand>
</feature>
<dbReference type="PANTHER" id="PTHR15162:SF7">
    <property type="entry name" value="SUCCINYLGLUTAMATE DESUCCINYLASE"/>
    <property type="match status" value="1"/>
</dbReference>
<evidence type="ECO:0000256" key="6">
    <source>
        <dbReference type="NCBIfam" id="TIGR03242"/>
    </source>
</evidence>
<comment type="cofactor">
    <cofactor evidence="5">
        <name>Zn(2+)</name>
        <dbReference type="ChEBI" id="CHEBI:29105"/>
    </cofactor>
    <text evidence="5">Binds 1 zinc ion per subunit.</text>
</comment>
<comment type="catalytic activity">
    <reaction evidence="5">
        <text>N-succinyl-L-glutamate + H2O = L-glutamate + succinate</text>
        <dbReference type="Rhea" id="RHEA:15169"/>
        <dbReference type="ChEBI" id="CHEBI:15377"/>
        <dbReference type="ChEBI" id="CHEBI:29985"/>
        <dbReference type="ChEBI" id="CHEBI:30031"/>
        <dbReference type="ChEBI" id="CHEBI:58763"/>
        <dbReference type="EC" id="3.5.1.96"/>
    </reaction>
</comment>
<keyword evidence="4 5" id="KW-0862">Zinc</keyword>
<dbReference type="HAMAP" id="MF_00767">
    <property type="entry name" value="Arg_catab_AstE"/>
    <property type="match status" value="1"/>
</dbReference>
<dbReference type="NCBIfam" id="TIGR03242">
    <property type="entry name" value="arg_catab_astE"/>
    <property type="match status" value="1"/>
</dbReference>
<dbReference type="Pfam" id="PF04952">
    <property type="entry name" value="AstE_AspA_hybrid"/>
    <property type="match status" value="1"/>
</dbReference>
<name>A0ABP8QJ17_9GAMM</name>
<evidence type="ECO:0000256" key="2">
    <source>
        <dbReference type="ARBA" id="ARBA00022723"/>
    </source>
</evidence>
<feature type="binding site" evidence="5">
    <location>
        <position position="55"/>
    </location>
    <ligand>
        <name>Zn(2+)</name>
        <dbReference type="ChEBI" id="CHEBI:29105"/>
    </ligand>
</feature>
<evidence type="ECO:0000313" key="9">
    <source>
        <dbReference type="EMBL" id="GAA4503945.1"/>
    </source>
</evidence>
<keyword evidence="1 5" id="KW-0056">Arginine metabolism</keyword>
<evidence type="ECO:0000256" key="3">
    <source>
        <dbReference type="ARBA" id="ARBA00022801"/>
    </source>
</evidence>
<organism evidence="9 10">
    <name type="scientific">Pseudaeromonas paramecii</name>
    <dbReference type="NCBI Taxonomy" id="2138166"/>
    <lineage>
        <taxon>Bacteria</taxon>
        <taxon>Pseudomonadati</taxon>
        <taxon>Pseudomonadota</taxon>
        <taxon>Gammaproteobacteria</taxon>
        <taxon>Aeromonadales</taxon>
        <taxon>Aeromonadaceae</taxon>
        <taxon>Pseudaeromonas</taxon>
    </lineage>
</organism>
<dbReference type="EMBL" id="BAABFC010000028">
    <property type="protein sequence ID" value="GAA4503945.1"/>
    <property type="molecule type" value="Genomic_DNA"/>
</dbReference>
<evidence type="ECO:0000256" key="4">
    <source>
        <dbReference type="ARBA" id="ARBA00022833"/>
    </source>
</evidence>
<keyword evidence="3 5" id="KW-0378">Hydrolase</keyword>
<reference evidence="10" key="1">
    <citation type="journal article" date="2019" name="Int. J. Syst. Evol. Microbiol.">
        <title>The Global Catalogue of Microorganisms (GCM) 10K type strain sequencing project: providing services to taxonomists for standard genome sequencing and annotation.</title>
        <authorList>
            <consortium name="The Broad Institute Genomics Platform"/>
            <consortium name="The Broad Institute Genome Sequencing Center for Infectious Disease"/>
            <person name="Wu L."/>
            <person name="Ma J."/>
        </authorList>
    </citation>
    <scope>NUCLEOTIDE SEQUENCE [LARGE SCALE GENOMIC DNA]</scope>
    <source>
        <strain evidence="10">JCM 32226</strain>
    </source>
</reference>
<dbReference type="Gene3D" id="3.40.630.10">
    <property type="entry name" value="Zn peptidases"/>
    <property type="match status" value="1"/>
</dbReference>
<feature type="domain" description="Succinylglutamate desuccinylase/Aspartoacylase catalytic" evidence="8">
    <location>
        <begin position="46"/>
        <end position="232"/>
    </location>
</feature>
<sequence>MDWLALTLAGQSPVSTQGRTAQLSWHWRGPGLLELIPHESCDEAWVISAGVHGDETAPIELLAELTADWLAGRRPLACRLLLILGNPAAMAAGRRYLDLDLNRLFDGPRASDPPGAEPLRARQLEAAVADFWQAAEMPIRRHYDLHTAIRASAHLRFALLPAQENGYDAAMLRWLPSAGIEALVRHSAPGRTFSHFTSARFGAASCTLELGKARPFGQNDLRQFAQVKAALAAGVAADADALAALPQTEPKGYRVSQELRKHSEAFVLHLPAAAANFTAYPQGTLLAEDGPHRYRVQAAREYLLFPNARVAPGLRAGLMLTEIPLSQLADQA</sequence>
<dbReference type="CDD" id="cd03855">
    <property type="entry name" value="M14_ASTE"/>
    <property type="match status" value="1"/>
</dbReference>
<dbReference type="EC" id="3.5.1.96" evidence="5 6"/>
<feature type="active site" evidence="5">
    <location>
        <position position="209"/>
    </location>
</feature>
<dbReference type="SUPFAM" id="SSF53187">
    <property type="entry name" value="Zn-dependent exopeptidases"/>
    <property type="match status" value="1"/>
</dbReference>
<dbReference type="Pfam" id="PF24827">
    <property type="entry name" value="AstE_AspA_cat"/>
    <property type="match status" value="1"/>
</dbReference>
<dbReference type="Proteomes" id="UP001501321">
    <property type="component" value="Unassembled WGS sequence"/>
</dbReference>
<protein>
    <recommendedName>
        <fullName evidence="5 6">Succinylglutamate desuccinylase</fullName>
        <ecNumber evidence="5 6">3.5.1.96</ecNumber>
    </recommendedName>
</protein>
<dbReference type="NCBIfam" id="NF003706">
    <property type="entry name" value="PRK05324.1"/>
    <property type="match status" value="1"/>
</dbReference>
<accession>A0ABP8QJ17</accession>
<evidence type="ECO:0000259" key="8">
    <source>
        <dbReference type="Pfam" id="PF24827"/>
    </source>
</evidence>
<dbReference type="PANTHER" id="PTHR15162">
    <property type="entry name" value="ASPARTOACYLASE"/>
    <property type="match status" value="1"/>
</dbReference>
<keyword evidence="10" id="KW-1185">Reference proteome</keyword>
<proteinExistence type="inferred from homology"/>
<feature type="domain" description="AstE/AspA barrel-sandwich hybrid" evidence="7">
    <location>
        <begin position="249"/>
        <end position="322"/>
    </location>
</feature>
<evidence type="ECO:0000313" key="10">
    <source>
        <dbReference type="Proteomes" id="UP001501321"/>
    </source>
</evidence>
<feature type="binding site" evidence="5">
    <location>
        <position position="146"/>
    </location>
    <ligand>
        <name>Zn(2+)</name>
        <dbReference type="ChEBI" id="CHEBI:29105"/>
    </ligand>
</feature>
<evidence type="ECO:0000256" key="1">
    <source>
        <dbReference type="ARBA" id="ARBA00022503"/>
    </source>
</evidence>
<comment type="function">
    <text evidence="5">Transforms N(2)-succinylglutamate into succinate and glutamate.</text>
</comment>
<dbReference type="InterPro" id="IPR050178">
    <property type="entry name" value="AspA/AstE_fam"/>
</dbReference>
<keyword evidence="2 5" id="KW-0479">Metal-binding</keyword>
<evidence type="ECO:0000256" key="5">
    <source>
        <dbReference type="HAMAP-Rule" id="MF_00767"/>
    </source>
</evidence>
<dbReference type="InterPro" id="IPR055438">
    <property type="entry name" value="AstE_AspA_cat"/>
</dbReference>
<comment type="similarity">
    <text evidence="5">Belongs to the AspA/AstE family. Succinylglutamate desuccinylase subfamily.</text>
</comment>
<evidence type="ECO:0000259" key="7">
    <source>
        <dbReference type="Pfam" id="PF04952"/>
    </source>
</evidence>
<comment type="pathway">
    <text evidence="5">Amino-acid degradation; L-arginine degradation via AST pathway; L-glutamate and succinate from L-arginine: step 5/5.</text>
</comment>
<comment type="caution">
    <text evidence="9">The sequence shown here is derived from an EMBL/GenBank/DDBJ whole genome shotgun (WGS) entry which is preliminary data.</text>
</comment>